<evidence type="ECO:0000256" key="3">
    <source>
        <dbReference type="ARBA" id="ARBA00007800"/>
    </source>
</evidence>
<dbReference type="AlphaFoldDB" id="A0A7X9FPC3"/>
<feature type="domain" description="Carbamoyl-phosphate synthase small subunit N-terminal" evidence="12">
    <location>
        <begin position="2"/>
        <end position="136"/>
    </location>
</feature>
<feature type="binding site" evidence="11">
    <location>
        <position position="50"/>
    </location>
    <ligand>
        <name>L-glutamine</name>
        <dbReference type="ChEBI" id="CHEBI:58359"/>
    </ligand>
</feature>
<feature type="binding site" evidence="11">
    <location>
        <position position="314"/>
    </location>
    <ligand>
        <name>L-glutamine</name>
        <dbReference type="ChEBI" id="CHEBI:58359"/>
    </ligand>
</feature>
<feature type="binding site" evidence="11">
    <location>
        <position position="317"/>
    </location>
    <ligand>
        <name>L-glutamine</name>
        <dbReference type="ChEBI" id="CHEBI:58359"/>
    </ligand>
</feature>
<dbReference type="PROSITE" id="PS51273">
    <property type="entry name" value="GATASE_TYPE_1"/>
    <property type="match status" value="1"/>
</dbReference>
<dbReference type="GO" id="GO:0006541">
    <property type="term" value="P:glutamine metabolic process"/>
    <property type="evidence" value="ECO:0007669"/>
    <property type="project" value="InterPro"/>
</dbReference>
<evidence type="ECO:0000256" key="6">
    <source>
        <dbReference type="ARBA" id="ARBA00022840"/>
    </source>
</evidence>
<dbReference type="GO" id="GO:0006526">
    <property type="term" value="P:L-arginine biosynthetic process"/>
    <property type="evidence" value="ECO:0007669"/>
    <property type="project" value="UniProtKB-UniRule"/>
</dbReference>
<dbReference type="PRINTS" id="PR00096">
    <property type="entry name" value="GATASE"/>
</dbReference>
<comment type="pathway">
    <text evidence="1 11">Pyrimidine metabolism; UMP biosynthesis via de novo pathway; (S)-dihydroorotate from bicarbonate: step 1/3.</text>
</comment>
<dbReference type="Pfam" id="PF00988">
    <property type="entry name" value="CPSase_sm_chain"/>
    <property type="match status" value="1"/>
</dbReference>
<dbReference type="EMBL" id="JAAZON010000062">
    <property type="protein sequence ID" value="NMC61853.1"/>
    <property type="molecule type" value="Genomic_DNA"/>
</dbReference>
<dbReference type="Pfam" id="PF00117">
    <property type="entry name" value="GATase"/>
    <property type="match status" value="1"/>
</dbReference>
<dbReference type="SMART" id="SM01097">
    <property type="entry name" value="CPSase_sm_chain"/>
    <property type="match status" value="1"/>
</dbReference>
<dbReference type="Gene3D" id="3.50.30.20">
    <property type="entry name" value="Carbamoyl-phosphate synthase small subunit, N-terminal domain"/>
    <property type="match status" value="1"/>
</dbReference>
<keyword evidence="6 11" id="KW-0067">ATP-binding</keyword>
<dbReference type="PRINTS" id="PR00097">
    <property type="entry name" value="ANTSNTHASEII"/>
</dbReference>
<reference evidence="13 14" key="1">
    <citation type="journal article" date="2020" name="Biotechnol. Biofuels">
        <title>New insights from the biogas microbiome by comprehensive genome-resolved metagenomics of nearly 1600 species originating from multiple anaerobic digesters.</title>
        <authorList>
            <person name="Campanaro S."/>
            <person name="Treu L."/>
            <person name="Rodriguez-R L.M."/>
            <person name="Kovalovszki A."/>
            <person name="Ziels R.M."/>
            <person name="Maus I."/>
            <person name="Zhu X."/>
            <person name="Kougias P.G."/>
            <person name="Basile A."/>
            <person name="Luo G."/>
            <person name="Schluter A."/>
            <person name="Konstantinidis K.T."/>
            <person name="Angelidaki I."/>
        </authorList>
    </citation>
    <scope>NUCLEOTIDE SEQUENCE [LARGE SCALE GENOMIC DNA]</scope>
    <source>
        <strain evidence="13">AS27yjCOA_65</strain>
    </source>
</reference>
<accession>A0A7X9FPC3</accession>
<comment type="caution">
    <text evidence="13">The sequence shown here is derived from an EMBL/GenBank/DDBJ whole genome shotgun (WGS) entry which is preliminary data.</text>
</comment>
<keyword evidence="5 11" id="KW-0547">Nucleotide-binding</keyword>
<proteinExistence type="inferred from homology"/>
<evidence type="ECO:0000259" key="12">
    <source>
        <dbReference type="SMART" id="SM01097"/>
    </source>
</evidence>
<dbReference type="SUPFAM" id="SSF52021">
    <property type="entry name" value="Carbamoyl phosphate synthetase, small subunit N-terminal domain"/>
    <property type="match status" value="1"/>
</dbReference>
<evidence type="ECO:0000256" key="2">
    <source>
        <dbReference type="ARBA" id="ARBA00005077"/>
    </source>
</evidence>
<feature type="region of interest" description="CPSase" evidence="11">
    <location>
        <begin position="1"/>
        <end position="184"/>
    </location>
</feature>
<organism evidence="13 14">
    <name type="scientific">SAR324 cluster bacterium</name>
    <dbReference type="NCBI Taxonomy" id="2024889"/>
    <lineage>
        <taxon>Bacteria</taxon>
        <taxon>Deltaproteobacteria</taxon>
        <taxon>SAR324 cluster</taxon>
    </lineage>
</organism>
<evidence type="ECO:0000256" key="9">
    <source>
        <dbReference type="ARBA" id="ARBA00048816"/>
    </source>
</evidence>
<keyword evidence="7 11" id="KW-0315">Glutamine amidotransferase</keyword>
<evidence type="ECO:0000256" key="10">
    <source>
        <dbReference type="ARBA" id="ARBA00049285"/>
    </source>
</evidence>
<keyword evidence="11" id="KW-0055">Arginine biosynthesis</keyword>
<dbReference type="GO" id="GO:0005524">
    <property type="term" value="F:ATP binding"/>
    <property type="evidence" value="ECO:0007669"/>
    <property type="project" value="UniProtKB-UniRule"/>
</dbReference>
<dbReference type="InterPro" id="IPR050472">
    <property type="entry name" value="Anth_synth/Amidotransfase"/>
</dbReference>
<evidence type="ECO:0000256" key="5">
    <source>
        <dbReference type="ARBA" id="ARBA00022741"/>
    </source>
</evidence>
<dbReference type="PANTHER" id="PTHR43418">
    <property type="entry name" value="MULTIFUNCTIONAL TRYPTOPHAN BIOSYNTHESIS PROTEIN-RELATED"/>
    <property type="match status" value="1"/>
</dbReference>
<evidence type="ECO:0000256" key="8">
    <source>
        <dbReference type="ARBA" id="ARBA00022975"/>
    </source>
</evidence>
<keyword evidence="8 11" id="KW-0665">Pyrimidine biosynthesis</keyword>
<dbReference type="InterPro" id="IPR006274">
    <property type="entry name" value="CarbamoylP_synth_ssu"/>
</dbReference>
<dbReference type="SUPFAM" id="SSF52317">
    <property type="entry name" value="Class I glutamine amidotransferase-like"/>
    <property type="match status" value="1"/>
</dbReference>
<dbReference type="NCBIfam" id="TIGR01368">
    <property type="entry name" value="CPSaseIIsmall"/>
    <property type="match status" value="1"/>
</dbReference>
<feature type="binding site" evidence="11">
    <location>
        <position position="273"/>
    </location>
    <ligand>
        <name>L-glutamine</name>
        <dbReference type="ChEBI" id="CHEBI:58359"/>
    </ligand>
</feature>
<dbReference type="PANTHER" id="PTHR43418:SF7">
    <property type="entry name" value="CARBAMOYL-PHOSPHATE SYNTHASE SMALL CHAIN"/>
    <property type="match status" value="1"/>
</dbReference>
<dbReference type="FunFam" id="3.50.30.20:FF:000001">
    <property type="entry name" value="Carbamoyl-phosphate synthase small chain"/>
    <property type="match status" value="1"/>
</dbReference>
<comment type="subunit">
    <text evidence="11">Composed of two chains; the small (or glutamine) chain promotes the hydrolysis of glutamine to ammonia, which is used by the large (or ammonia) chain to synthesize carbamoyl phosphate. Tetramer of heterodimers (alpha,beta)4.</text>
</comment>
<dbReference type="InterPro" id="IPR029062">
    <property type="entry name" value="Class_I_gatase-like"/>
</dbReference>
<dbReference type="UniPathway" id="UPA00070">
    <property type="reaction ID" value="UER00115"/>
</dbReference>
<dbReference type="Gene3D" id="3.40.50.880">
    <property type="match status" value="1"/>
</dbReference>
<evidence type="ECO:0000313" key="14">
    <source>
        <dbReference type="Proteomes" id="UP000524246"/>
    </source>
</evidence>
<evidence type="ECO:0000313" key="13">
    <source>
        <dbReference type="EMBL" id="NMC61853.1"/>
    </source>
</evidence>
<feature type="binding site" evidence="11">
    <location>
        <position position="276"/>
    </location>
    <ligand>
        <name>L-glutamine</name>
        <dbReference type="ChEBI" id="CHEBI:58359"/>
    </ligand>
</feature>
<comment type="pathway">
    <text evidence="2 11">Amino-acid biosynthesis; L-arginine biosynthesis; carbamoyl phosphate from bicarbonate: step 1/1.</text>
</comment>
<comment type="function">
    <text evidence="11">Small subunit of the glutamine-dependent carbamoyl phosphate synthetase (CPSase). CPSase catalyzes the formation of carbamoyl phosphate from the ammonia moiety of glutamine, carbonate, and phosphate donated by ATP, constituting the first step of 2 biosynthetic pathways, one leading to arginine and/or urea and the other to pyrimidine nucleotides. The small subunit (glutamine amidotransferase) binds and cleaves glutamine to supply the large subunit with the substrate ammonia.</text>
</comment>
<dbReference type="InterPro" id="IPR035686">
    <property type="entry name" value="CPSase_GATase1"/>
</dbReference>
<dbReference type="Proteomes" id="UP000524246">
    <property type="component" value="Unassembled WGS sequence"/>
</dbReference>
<feature type="active site" evidence="11">
    <location>
        <position position="356"/>
    </location>
</feature>
<dbReference type="GO" id="GO:0006207">
    <property type="term" value="P:'de novo' pyrimidine nucleobase biosynthetic process"/>
    <property type="evidence" value="ECO:0007669"/>
    <property type="project" value="InterPro"/>
</dbReference>
<dbReference type="HAMAP" id="MF_01209">
    <property type="entry name" value="CPSase_S_chain"/>
    <property type="match status" value="1"/>
</dbReference>
<feature type="binding site" evidence="11">
    <location>
        <position position="316"/>
    </location>
    <ligand>
        <name>L-glutamine</name>
        <dbReference type="ChEBI" id="CHEBI:58359"/>
    </ligand>
</feature>
<feature type="binding site" evidence="11">
    <location>
        <position position="247"/>
    </location>
    <ligand>
        <name>L-glutamine</name>
        <dbReference type="ChEBI" id="CHEBI:58359"/>
    </ligand>
</feature>
<name>A0A7X9FPC3_9DELT</name>
<dbReference type="EC" id="6.3.5.5" evidence="11"/>
<evidence type="ECO:0000256" key="4">
    <source>
        <dbReference type="ARBA" id="ARBA00022598"/>
    </source>
</evidence>
<evidence type="ECO:0000256" key="1">
    <source>
        <dbReference type="ARBA" id="ARBA00004812"/>
    </source>
</evidence>
<comment type="similarity">
    <text evidence="3 11">Belongs to the CarA family.</text>
</comment>
<dbReference type="InterPro" id="IPR002474">
    <property type="entry name" value="CarbamoylP_synth_ssu_N"/>
</dbReference>
<feature type="active site" description="Nucleophile" evidence="11">
    <location>
        <position position="272"/>
    </location>
</feature>
<dbReference type="CDD" id="cd01744">
    <property type="entry name" value="GATase1_CPSase"/>
    <property type="match status" value="1"/>
</dbReference>
<keyword evidence="4 11" id="KW-0436">Ligase</keyword>
<comment type="catalytic activity">
    <reaction evidence="9 11">
        <text>hydrogencarbonate + L-glutamine + 2 ATP + H2O = carbamoyl phosphate + L-glutamate + 2 ADP + phosphate + 2 H(+)</text>
        <dbReference type="Rhea" id="RHEA:18633"/>
        <dbReference type="ChEBI" id="CHEBI:15377"/>
        <dbReference type="ChEBI" id="CHEBI:15378"/>
        <dbReference type="ChEBI" id="CHEBI:17544"/>
        <dbReference type="ChEBI" id="CHEBI:29985"/>
        <dbReference type="ChEBI" id="CHEBI:30616"/>
        <dbReference type="ChEBI" id="CHEBI:43474"/>
        <dbReference type="ChEBI" id="CHEBI:58228"/>
        <dbReference type="ChEBI" id="CHEBI:58359"/>
        <dbReference type="ChEBI" id="CHEBI:456216"/>
        <dbReference type="EC" id="6.3.5.5"/>
    </reaction>
</comment>
<evidence type="ECO:0000256" key="7">
    <source>
        <dbReference type="ARBA" id="ARBA00022962"/>
    </source>
</evidence>
<sequence length="412" mass="45469">MQQAILALADGRIFKGFSFGARHSIDKPVIGEVVFNTSMTGYQEILTDPSYCGQIMTFTYPHIGNVGCNIEDVESKRIWVEGVIIRNLSKIHSNFRADRSLSLYLEERGILGICGIDTRDLVTHIRTQGAQMGAMACGDDNIIDTLVDIAKANIHLLGKDYVADVSCRKTYSWEQGAWELGSGYQRYGQQRLMTRPHLVALDCGIKHNILRLLTDCGFRVSVAPAFSTAEEILSLCPDALFLSNGPGDPAVLQGIVVEIKKLIGRFPIFGICLGHQILAQVFGGKTYKLKFGHRGANHPVKNTMTGIVEITSQNHGYAVTKENLPKDVKVSHLNLNDMTVEGLSIPDARAFSIQYHPEASPGPHDAKYLFRQFFEMVVEPNKESTSRFFESPSGGFNLRTNSSGSSLRIKGD</sequence>
<dbReference type="GO" id="GO:0044205">
    <property type="term" value="P:'de novo' UMP biosynthetic process"/>
    <property type="evidence" value="ECO:0007669"/>
    <property type="project" value="UniProtKB-UniRule"/>
</dbReference>
<feature type="active site" evidence="11">
    <location>
        <position position="358"/>
    </location>
</feature>
<gene>
    <name evidence="11 13" type="primary">carA</name>
    <name evidence="13" type="ORF">GYA55_01655</name>
</gene>
<dbReference type="UniPathway" id="UPA00068">
    <property type="reaction ID" value="UER00171"/>
</dbReference>
<dbReference type="PRINTS" id="PR00099">
    <property type="entry name" value="CPSGATASE"/>
</dbReference>
<dbReference type="NCBIfam" id="NF009475">
    <property type="entry name" value="PRK12838.1"/>
    <property type="match status" value="1"/>
</dbReference>
<protein>
    <recommendedName>
        <fullName evidence="11">Carbamoyl phosphate synthase small chain</fullName>
        <ecNumber evidence="11">6.3.5.5</ecNumber>
    </recommendedName>
    <alternativeName>
        <fullName evidence="11">Carbamoyl phosphate synthetase glutamine chain</fullName>
    </alternativeName>
</protein>
<evidence type="ECO:0000256" key="11">
    <source>
        <dbReference type="HAMAP-Rule" id="MF_01209"/>
    </source>
</evidence>
<dbReference type="InterPro" id="IPR017926">
    <property type="entry name" value="GATASE"/>
</dbReference>
<dbReference type="GO" id="GO:0004088">
    <property type="term" value="F:carbamoyl-phosphate synthase (glutamine-hydrolyzing) activity"/>
    <property type="evidence" value="ECO:0007669"/>
    <property type="project" value="UniProtKB-UniRule"/>
</dbReference>
<comment type="catalytic activity">
    <reaction evidence="10 11">
        <text>L-glutamine + H2O = L-glutamate + NH4(+)</text>
        <dbReference type="Rhea" id="RHEA:15889"/>
        <dbReference type="ChEBI" id="CHEBI:15377"/>
        <dbReference type="ChEBI" id="CHEBI:28938"/>
        <dbReference type="ChEBI" id="CHEBI:29985"/>
        <dbReference type="ChEBI" id="CHEBI:58359"/>
    </reaction>
</comment>
<feature type="binding site" evidence="11">
    <location>
        <position position="245"/>
    </location>
    <ligand>
        <name>L-glutamine</name>
        <dbReference type="ChEBI" id="CHEBI:58359"/>
    </ligand>
</feature>
<dbReference type="InterPro" id="IPR036480">
    <property type="entry name" value="CarbP_synth_ssu_N_sf"/>
</dbReference>
<keyword evidence="11" id="KW-0028">Amino-acid biosynthesis</keyword>